<feature type="chain" id="PRO_5042033848" evidence="1">
    <location>
        <begin position="22"/>
        <end position="168"/>
    </location>
</feature>
<dbReference type="PANTHER" id="PTHR39613:SF1">
    <property type="entry name" value="ANCHORED CELL WALL PROTEIN, PUTATIVE (AFU_ORTHOLOGUE AFUA_4G08960)-RELATED"/>
    <property type="match status" value="1"/>
</dbReference>
<name>A0AAE9W990_9SCHI</name>
<feature type="signal peptide" evidence="1">
    <location>
        <begin position="1"/>
        <end position="21"/>
    </location>
</feature>
<dbReference type="EMBL" id="CP115611">
    <property type="protein sequence ID" value="WBW72041.1"/>
    <property type="molecule type" value="Genomic_DNA"/>
</dbReference>
<dbReference type="AlphaFoldDB" id="A0AAE9W990"/>
<dbReference type="Proteomes" id="UP001212411">
    <property type="component" value="Chromosome 1"/>
</dbReference>
<dbReference type="GeneID" id="80873502"/>
<dbReference type="PANTHER" id="PTHR39613">
    <property type="entry name" value="ANCHORED CELL WALL PROTEIN, PUTATIVE (AFU_ORTHOLOGUE AFUA_4G08960)-RELATED"/>
    <property type="match status" value="1"/>
</dbReference>
<dbReference type="RefSeq" id="XP_056036284.1">
    <property type="nucleotide sequence ID" value="XM_056178813.1"/>
</dbReference>
<proteinExistence type="predicted"/>
<gene>
    <name evidence="2" type="ORF">SOMG_00014</name>
</gene>
<sequence>MKFSLSAALLVSVLSATSVFGSPVPTTTKHELSFKKKFGIMSLHSGNFNVHLHPFFVGKSGHVYLTPYDQADQVNEFYLKDTQLFHKNETAFLEKDGALVFKFNSSGNSPLTGFKTKQITGIGYEFRFNNAFPVACHVPNTDEVYQIYYGKGNNTNDCVGVATELIIP</sequence>
<evidence type="ECO:0000313" key="2">
    <source>
        <dbReference type="EMBL" id="WBW72041.1"/>
    </source>
</evidence>
<evidence type="ECO:0000256" key="1">
    <source>
        <dbReference type="SAM" id="SignalP"/>
    </source>
</evidence>
<keyword evidence="1" id="KW-0732">Signal</keyword>
<evidence type="ECO:0000313" key="3">
    <source>
        <dbReference type="Proteomes" id="UP001212411"/>
    </source>
</evidence>
<keyword evidence="3" id="KW-1185">Reference proteome</keyword>
<dbReference type="KEGG" id="som:SOMG_00014"/>
<protein>
    <submittedName>
        <fullName evidence="2">But2 family protein</fullName>
    </submittedName>
</protein>
<reference evidence="2 3" key="1">
    <citation type="journal article" date="2023" name="G3 (Bethesda)">
        <title>A high-quality reference genome for the fission yeast Schizosaccharomyces osmophilus.</title>
        <authorList>
            <person name="Jia G.S."/>
            <person name="Zhang W.C."/>
            <person name="Liang Y."/>
            <person name="Liu X.H."/>
            <person name="Rhind N."/>
            <person name="Pidoux A."/>
            <person name="Brysch-Herzberg M."/>
            <person name="Du L.L."/>
        </authorList>
    </citation>
    <scope>NUCLEOTIDE SEQUENCE [LARGE SCALE GENOMIC DNA]</scope>
    <source>
        <strain evidence="2 3">CBS 15793</strain>
    </source>
</reference>
<accession>A0AAE9W990</accession>
<organism evidence="2 3">
    <name type="scientific">Schizosaccharomyces osmophilus</name>
    <dbReference type="NCBI Taxonomy" id="2545709"/>
    <lineage>
        <taxon>Eukaryota</taxon>
        <taxon>Fungi</taxon>
        <taxon>Dikarya</taxon>
        <taxon>Ascomycota</taxon>
        <taxon>Taphrinomycotina</taxon>
        <taxon>Schizosaccharomycetes</taxon>
        <taxon>Schizosaccharomycetales</taxon>
        <taxon>Schizosaccharomycetaceae</taxon>
        <taxon>Schizosaccharomyces</taxon>
    </lineage>
</organism>